<dbReference type="Gene3D" id="1.10.340.70">
    <property type="match status" value="1"/>
</dbReference>
<comment type="caution">
    <text evidence="3">The sequence shown here is derived from an EMBL/GenBank/DDBJ whole genome shotgun (WGS) entry which is preliminary data.</text>
</comment>
<feature type="domain" description="Integrase catalytic" evidence="2">
    <location>
        <begin position="159"/>
        <end position="326"/>
    </location>
</feature>
<feature type="coiled-coil region" evidence="1">
    <location>
        <begin position="347"/>
        <end position="374"/>
    </location>
</feature>
<evidence type="ECO:0000256" key="1">
    <source>
        <dbReference type="SAM" id="Coils"/>
    </source>
</evidence>
<dbReference type="Pfam" id="PF24626">
    <property type="entry name" value="SH3_Tf2-1"/>
    <property type="match status" value="1"/>
</dbReference>
<dbReference type="InterPro" id="IPR041588">
    <property type="entry name" value="Integrase_H2C2"/>
</dbReference>
<dbReference type="GO" id="GO:0015074">
    <property type="term" value="P:DNA integration"/>
    <property type="evidence" value="ECO:0007669"/>
    <property type="project" value="InterPro"/>
</dbReference>
<dbReference type="Pfam" id="PF17921">
    <property type="entry name" value="Integrase_H2C2"/>
    <property type="match status" value="1"/>
</dbReference>
<dbReference type="PANTHER" id="PTHR45835">
    <property type="entry name" value="YALI0A06105P"/>
    <property type="match status" value="1"/>
</dbReference>
<accession>A0AA38TYE3</accession>
<evidence type="ECO:0000259" key="2">
    <source>
        <dbReference type="PROSITE" id="PS50994"/>
    </source>
</evidence>
<dbReference type="InterPro" id="IPR012337">
    <property type="entry name" value="RNaseH-like_sf"/>
</dbReference>
<dbReference type="SUPFAM" id="SSF53098">
    <property type="entry name" value="Ribonuclease H-like"/>
    <property type="match status" value="1"/>
</dbReference>
<gene>
    <name evidence="3" type="ORF">OSB04_001394</name>
</gene>
<dbReference type="PANTHER" id="PTHR45835:SF99">
    <property type="entry name" value="CHROMO DOMAIN-CONTAINING PROTEIN-RELATED"/>
    <property type="match status" value="1"/>
</dbReference>
<dbReference type="SUPFAM" id="SSF54160">
    <property type="entry name" value="Chromo domain-like"/>
    <property type="match status" value="1"/>
</dbReference>
<keyword evidence="1" id="KW-0175">Coiled coil</keyword>
<dbReference type="InterPro" id="IPR016197">
    <property type="entry name" value="Chromo-like_dom_sf"/>
</dbReference>
<proteinExistence type="predicted"/>
<dbReference type="AlphaFoldDB" id="A0AA38TYE3"/>
<evidence type="ECO:0000313" key="3">
    <source>
        <dbReference type="EMBL" id="KAJ9565428.1"/>
    </source>
</evidence>
<dbReference type="InterPro" id="IPR056924">
    <property type="entry name" value="SH3_Tf2-1"/>
</dbReference>
<evidence type="ECO:0000313" key="4">
    <source>
        <dbReference type="Proteomes" id="UP001172457"/>
    </source>
</evidence>
<dbReference type="PROSITE" id="PS50994">
    <property type="entry name" value="INTEGRASE"/>
    <property type="match status" value="1"/>
</dbReference>
<dbReference type="FunFam" id="3.30.420.10:FF:000032">
    <property type="entry name" value="Retrovirus-related Pol polyprotein from transposon 297-like Protein"/>
    <property type="match status" value="1"/>
</dbReference>
<reference evidence="3" key="1">
    <citation type="submission" date="2023-03" db="EMBL/GenBank/DDBJ databases">
        <title>Chromosome-scale reference genome and RAD-based genetic map of yellow starthistle (Centaurea solstitialis) reveal putative structural variation and QTLs associated with invader traits.</title>
        <authorList>
            <person name="Reatini B."/>
            <person name="Cang F.A."/>
            <person name="Jiang Q."/>
            <person name="Mckibben M.T.W."/>
            <person name="Barker M.S."/>
            <person name="Rieseberg L.H."/>
            <person name="Dlugosch K.M."/>
        </authorList>
    </citation>
    <scope>NUCLEOTIDE SEQUENCE</scope>
    <source>
        <strain evidence="3">CAN-66</strain>
        <tissue evidence="3">Leaf</tissue>
    </source>
</reference>
<keyword evidence="4" id="KW-1185">Reference proteome</keyword>
<dbReference type="InterPro" id="IPR001584">
    <property type="entry name" value="Integrase_cat-core"/>
</dbReference>
<dbReference type="Proteomes" id="UP001172457">
    <property type="component" value="Chromosome 1"/>
</dbReference>
<organism evidence="3 4">
    <name type="scientific">Centaurea solstitialis</name>
    <name type="common">yellow star-thistle</name>
    <dbReference type="NCBI Taxonomy" id="347529"/>
    <lineage>
        <taxon>Eukaryota</taxon>
        <taxon>Viridiplantae</taxon>
        <taxon>Streptophyta</taxon>
        <taxon>Embryophyta</taxon>
        <taxon>Tracheophyta</taxon>
        <taxon>Spermatophyta</taxon>
        <taxon>Magnoliopsida</taxon>
        <taxon>eudicotyledons</taxon>
        <taxon>Gunneridae</taxon>
        <taxon>Pentapetalae</taxon>
        <taxon>asterids</taxon>
        <taxon>campanulids</taxon>
        <taxon>Asterales</taxon>
        <taxon>Asteraceae</taxon>
        <taxon>Carduoideae</taxon>
        <taxon>Cardueae</taxon>
        <taxon>Centaureinae</taxon>
        <taxon>Centaurea</taxon>
    </lineage>
</organism>
<dbReference type="GO" id="GO:0003676">
    <property type="term" value="F:nucleic acid binding"/>
    <property type="evidence" value="ECO:0007669"/>
    <property type="project" value="InterPro"/>
</dbReference>
<protein>
    <recommendedName>
        <fullName evidence="2">Integrase catalytic domain-containing protein</fullName>
    </recommendedName>
</protein>
<name>A0AA38TYE3_9ASTR</name>
<dbReference type="CDD" id="cd09272">
    <property type="entry name" value="RNase_HI_RT_Ty1"/>
    <property type="match status" value="1"/>
</dbReference>
<dbReference type="Gene3D" id="3.30.420.10">
    <property type="entry name" value="Ribonuclease H-like superfamily/Ribonuclease H"/>
    <property type="match status" value="1"/>
</dbReference>
<dbReference type="InterPro" id="IPR036397">
    <property type="entry name" value="RNaseH_sf"/>
</dbReference>
<sequence>MELLKDYDCEILYHPGKANVVADALSRKERGDRVRIKAMRIEITPSWIDELKKVQEEALAEDNLKGERMIGVVSLLEDNSQGLKCYKGRIWIPRLGNFRNRVLDEAHKSRYSIHPGNNKMYRDLRQSYWWPGLKKDIAHYVERCLTCLQVKVEHQRPYGKLQPLDIPTWKWDHITMDFVTKLPRTPKGYDAIWVIVDRLTKSAHFLPIKETYSMERLAKLYIDEIVYLHGVPLSIVSDRDSRFTSTFWQSFQREMGSEVKLSTAYHPQTDGQSERTIQTLEDMLRACTIDFAGSWESHLPLIEFAYNNSYHASIQMAPYEALYGRKCRTPLCWNEVGEKQLAGPEIVQQTTDKINQIRERLKIAQDRQKSYADKRRRPIEFQVGDKVMLKISPWKGVVRFGKRGKLSPRYIGPYKIIKRVGEVAYKLELPEELQGIHNTFHVSNLRKCLAESAEVTLKDVKVDKTLSYIEEPEAIVDRKVRKLRNKEISLVKVQWRHHRGPEATWEPEKEIRLNLVQLVQQQKIVYARRTVKGENKVDGACYRNEFGFSRVKIVDIRFVGETLATARNNSGDNHFKRIFKYLKGQPRLGLWYPNDSSFDLVAYTDSDYGGANLDRKSTSGGCQFLGGRLVSWQCKKQTTVSQSTTEAEDIAASQYCSQTPIYIDNNSAISIVNNPVKHSKTKHIEIKYHFIRDCNEKKLIQVLKVHTDDQYADLFTKAFDVGRVSIAQSIMESMSFVKDHNKVGYFTKDANCEGFEDILDFLASSHIAYAATLNPTIYIQHMQDF</sequence>
<dbReference type="EMBL" id="JARYMX010000001">
    <property type="protein sequence ID" value="KAJ9565428.1"/>
    <property type="molecule type" value="Genomic_DNA"/>
</dbReference>